<dbReference type="PROSITE" id="PS51750">
    <property type="entry name" value="BRO_N"/>
    <property type="match status" value="1"/>
</dbReference>
<evidence type="ECO:0000313" key="2">
    <source>
        <dbReference type="EMBL" id="CAF4890770.1"/>
    </source>
</evidence>
<evidence type="ECO:0000259" key="1">
    <source>
        <dbReference type="PROSITE" id="PS51750"/>
    </source>
</evidence>
<dbReference type="Pfam" id="PF02498">
    <property type="entry name" value="Bro-N"/>
    <property type="match status" value="1"/>
</dbReference>
<dbReference type="SMART" id="SM01040">
    <property type="entry name" value="Bro-N"/>
    <property type="match status" value="1"/>
</dbReference>
<feature type="domain" description="Bro-N" evidence="1">
    <location>
        <begin position="24"/>
        <end position="122"/>
    </location>
</feature>
<proteinExistence type="predicted"/>
<keyword evidence="3" id="KW-1185">Reference proteome</keyword>
<dbReference type="InterPro" id="IPR003497">
    <property type="entry name" value="BRO_N_domain"/>
</dbReference>
<accession>A0A821UI83</accession>
<organism evidence="2 3">
    <name type="scientific">Pieris macdunnoughi</name>
    <dbReference type="NCBI Taxonomy" id="345717"/>
    <lineage>
        <taxon>Eukaryota</taxon>
        <taxon>Metazoa</taxon>
        <taxon>Ecdysozoa</taxon>
        <taxon>Arthropoda</taxon>
        <taxon>Hexapoda</taxon>
        <taxon>Insecta</taxon>
        <taxon>Pterygota</taxon>
        <taxon>Neoptera</taxon>
        <taxon>Endopterygota</taxon>
        <taxon>Lepidoptera</taxon>
        <taxon>Glossata</taxon>
        <taxon>Ditrysia</taxon>
        <taxon>Papilionoidea</taxon>
        <taxon>Pieridae</taxon>
        <taxon>Pierinae</taxon>
        <taxon>Pieris</taxon>
    </lineage>
</organism>
<dbReference type="OrthoDB" id="7468926at2759"/>
<name>A0A821UI83_9NEOP</name>
<sequence length="122" mass="14252">MSLQRLNFPFAKLGNEDSDFKCWAYVTKDNNIYCKLKEFALLLGYENVKKAYRIVPDEWKCSWNKLGPITAHLETPPNWHPETHFVSEPGIYALPARSNKSQAKKFMRFVYEEVLPTPIKIV</sequence>
<comment type="caution">
    <text evidence="2">The sequence shown here is derived from an EMBL/GenBank/DDBJ whole genome shotgun (WGS) entry which is preliminary data.</text>
</comment>
<protein>
    <recommendedName>
        <fullName evidence="1">Bro-N domain-containing protein</fullName>
    </recommendedName>
</protein>
<gene>
    <name evidence="2" type="ORF">PMACD_LOCUS10432</name>
</gene>
<dbReference type="EMBL" id="CAJOBZ010000031">
    <property type="protein sequence ID" value="CAF4890770.1"/>
    <property type="molecule type" value="Genomic_DNA"/>
</dbReference>
<reference evidence="2" key="1">
    <citation type="submission" date="2021-02" db="EMBL/GenBank/DDBJ databases">
        <authorList>
            <person name="Steward A R."/>
        </authorList>
    </citation>
    <scope>NUCLEOTIDE SEQUENCE</scope>
</reference>
<evidence type="ECO:0000313" key="3">
    <source>
        <dbReference type="Proteomes" id="UP000663880"/>
    </source>
</evidence>
<dbReference type="Proteomes" id="UP000663880">
    <property type="component" value="Unassembled WGS sequence"/>
</dbReference>
<dbReference type="AlphaFoldDB" id="A0A821UI83"/>